<reference evidence="2 3" key="1">
    <citation type="submission" date="2015-08" db="EMBL/GenBank/DDBJ databases">
        <title>The genome of the Asian arowana (Scleropages formosus).</title>
        <authorList>
            <person name="Tan M.H."/>
            <person name="Gan H.M."/>
            <person name="Croft L.J."/>
            <person name="Austin C.M."/>
        </authorList>
    </citation>
    <scope>NUCLEOTIDE SEQUENCE [LARGE SCALE GENOMIC DNA]</scope>
    <source>
        <strain evidence="2">Aro1</strain>
    </source>
</reference>
<accession>A0A0P7YCX2</accession>
<sequence length="132" mass="14952">TKPEPPCSELRRTPPTAARAGRTRREPRSGLNKRGRGAHATHLERAHCWTRRGAIRRRAMNVLGSADRRVWRSGAEPERSWTGTQGFKRGRSPVKRQPVMNMRKGMVRIRTKGRASEMGLDFTIQSSAKQPV</sequence>
<organism evidence="2 3">
    <name type="scientific">Scleropages formosus</name>
    <name type="common">Asian bonytongue</name>
    <name type="synonym">Osteoglossum formosum</name>
    <dbReference type="NCBI Taxonomy" id="113540"/>
    <lineage>
        <taxon>Eukaryota</taxon>
        <taxon>Metazoa</taxon>
        <taxon>Chordata</taxon>
        <taxon>Craniata</taxon>
        <taxon>Vertebrata</taxon>
        <taxon>Euteleostomi</taxon>
        <taxon>Actinopterygii</taxon>
        <taxon>Neopterygii</taxon>
        <taxon>Teleostei</taxon>
        <taxon>Osteoglossocephala</taxon>
        <taxon>Osteoglossomorpha</taxon>
        <taxon>Osteoglossiformes</taxon>
        <taxon>Osteoglossidae</taxon>
        <taxon>Scleropages</taxon>
    </lineage>
</organism>
<evidence type="ECO:0000256" key="1">
    <source>
        <dbReference type="SAM" id="MobiDB-lite"/>
    </source>
</evidence>
<proteinExistence type="predicted"/>
<dbReference type="EMBL" id="JARO02007292">
    <property type="protein sequence ID" value="KPP64131.1"/>
    <property type="molecule type" value="Genomic_DNA"/>
</dbReference>
<evidence type="ECO:0000313" key="2">
    <source>
        <dbReference type="EMBL" id="KPP64131.1"/>
    </source>
</evidence>
<feature type="non-terminal residue" evidence="2">
    <location>
        <position position="1"/>
    </location>
</feature>
<evidence type="ECO:0000313" key="3">
    <source>
        <dbReference type="Proteomes" id="UP000034805"/>
    </source>
</evidence>
<protein>
    <submittedName>
        <fullName evidence="2">Uncharacterized protein</fullName>
    </submittedName>
</protein>
<comment type="caution">
    <text evidence="2">The sequence shown here is derived from an EMBL/GenBank/DDBJ whole genome shotgun (WGS) entry which is preliminary data.</text>
</comment>
<feature type="region of interest" description="Disordered" evidence="1">
    <location>
        <begin position="1"/>
        <end position="41"/>
    </location>
</feature>
<dbReference type="AlphaFoldDB" id="A0A0P7YCX2"/>
<dbReference type="Proteomes" id="UP000034805">
    <property type="component" value="Unassembled WGS sequence"/>
</dbReference>
<name>A0A0P7YCX2_SCLFO</name>
<feature type="region of interest" description="Disordered" evidence="1">
    <location>
        <begin position="72"/>
        <end position="96"/>
    </location>
</feature>
<gene>
    <name evidence="2" type="ORF">Z043_117562</name>
</gene>